<dbReference type="EMBL" id="CP036289">
    <property type="protein sequence ID" value="QDU75313.1"/>
    <property type="molecule type" value="Genomic_DNA"/>
</dbReference>
<evidence type="ECO:0000313" key="2">
    <source>
        <dbReference type="EMBL" id="QDU75313.1"/>
    </source>
</evidence>
<sequence precursor="true">MFIPTKSPTESKTMKTYLAALMMLVTPLVTMAEEENVPSISSTCVVRSRPGGRDGSTVEYTWTITAKAAKEKRILSVAQMRRSVIENLGEEPWILGWEKALWLDPGSSRQEEITLEIDQAPDGGERSYWFEGFVVERNEDMALPETASITATTTEVDSDDDAGQLIDITVADEKGREISQHFIYLRYVKTEDYEEFAKEADVDPGKQWKTTVWQRFMDPNEVKQLFGRVKNLTK</sequence>
<dbReference type="KEGG" id="bvo:Pan97_23430"/>
<organism evidence="2 3">
    <name type="scientific">Bremerella volcania</name>
    <dbReference type="NCBI Taxonomy" id="2527984"/>
    <lineage>
        <taxon>Bacteria</taxon>
        <taxon>Pseudomonadati</taxon>
        <taxon>Planctomycetota</taxon>
        <taxon>Planctomycetia</taxon>
        <taxon>Pirellulales</taxon>
        <taxon>Pirellulaceae</taxon>
        <taxon>Bremerella</taxon>
    </lineage>
</organism>
<protein>
    <submittedName>
        <fullName evidence="2">Uncharacterized protein</fullName>
    </submittedName>
</protein>
<feature type="signal peptide" evidence="1">
    <location>
        <begin position="1"/>
        <end position="32"/>
    </location>
</feature>
<dbReference type="Proteomes" id="UP000318626">
    <property type="component" value="Chromosome"/>
</dbReference>
<evidence type="ECO:0000313" key="3">
    <source>
        <dbReference type="Proteomes" id="UP000318626"/>
    </source>
</evidence>
<feature type="chain" id="PRO_5022126345" evidence="1">
    <location>
        <begin position="33"/>
        <end position="234"/>
    </location>
</feature>
<proteinExistence type="predicted"/>
<evidence type="ECO:0000256" key="1">
    <source>
        <dbReference type="SAM" id="SignalP"/>
    </source>
</evidence>
<keyword evidence="1" id="KW-0732">Signal</keyword>
<dbReference type="AlphaFoldDB" id="A0A518C7V5"/>
<gene>
    <name evidence="2" type="ORF">Pan97_23430</name>
</gene>
<accession>A0A518C7V5</accession>
<reference evidence="3" key="1">
    <citation type="submission" date="2019-02" db="EMBL/GenBank/DDBJ databases">
        <title>Deep-cultivation of Planctomycetes and their phenomic and genomic characterization uncovers novel biology.</title>
        <authorList>
            <person name="Wiegand S."/>
            <person name="Jogler M."/>
            <person name="Boedeker C."/>
            <person name="Pinto D."/>
            <person name="Vollmers J."/>
            <person name="Rivas-Marin E."/>
            <person name="Kohn T."/>
            <person name="Peeters S.H."/>
            <person name="Heuer A."/>
            <person name="Rast P."/>
            <person name="Oberbeckmann S."/>
            <person name="Bunk B."/>
            <person name="Jeske O."/>
            <person name="Meyerdierks A."/>
            <person name="Storesund J.E."/>
            <person name="Kallscheuer N."/>
            <person name="Luecker S."/>
            <person name="Lage O.M."/>
            <person name="Pohl T."/>
            <person name="Merkel B.J."/>
            <person name="Hornburger P."/>
            <person name="Mueller R.-W."/>
            <person name="Bruemmer F."/>
            <person name="Labrenz M."/>
            <person name="Spormann A.M."/>
            <person name="Op den Camp H."/>
            <person name="Overmann J."/>
            <person name="Amann R."/>
            <person name="Jetten M.S.M."/>
            <person name="Mascher T."/>
            <person name="Medema M.H."/>
            <person name="Devos D.P."/>
            <person name="Kaster A.-K."/>
            <person name="Ovreas L."/>
            <person name="Rohde M."/>
            <person name="Galperin M.Y."/>
            <person name="Jogler C."/>
        </authorList>
    </citation>
    <scope>NUCLEOTIDE SEQUENCE [LARGE SCALE GENOMIC DNA]</scope>
    <source>
        <strain evidence="3">Pan97</strain>
    </source>
</reference>
<name>A0A518C7V5_9BACT</name>
<keyword evidence="3" id="KW-1185">Reference proteome</keyword>